<dbReference type="InParanoid" id="G4LVS0"/>
<keyword evidence="2" id="KW-0732">Signal</keyword>
<reference evidence="4 5" key="2">
    <citation type="submission" date="2019-11" db="UniProtKB">
        <authorList>
            <consortium name="WormBaseParasite"/>
        </authorList>
    </citation>
    <scope>IDENTIFICATION</scope>
    <source>
        <strain evidence="4 5">Puerto Rican</strain>
    </source>
</reference>
<feature type="chain" id="PRO_5036282420" evidence="2">
    <location>
        <begin position="18"/>
        <end position="215"/>
    </location>
</feature>
<dbReference type="RefSeq" id="XP_018645367.1">
    <property type="nucleotide sequence ID" value="XM_018791419.1"/>
</dbReference>
<dbReference type="HOGENOM" id="CLU_1284719_0_0_1"/>
<feature type="signal peptide" evidence="2">
    <location>
        <begin position="1"/>
        <end position="17"/>
    </location>
</feature>
<evidence type="ECO:0000313" key="5">
    <source>
        <dbReference type="WBParaSite" id="Smp_332440.1"/>
    </source>
</evidence>
<evidence type="ECO:0000256" key="2">
    <source>
        <dbReference type="SAM" id="SignalP"/>
    </source>
</evidence>
<keyword evidence="3" id="KW-1185">Reference proteome</keyword>
<dbReference type="WBParaSite" id="Smp_332440.1">
    <property type="protein sequence ID" value="Smp_332440.1"/>
    <property type="gene ID" value="Smp_332440"/>
</dbReference>
<accession>G4LVS0</accession>
<proteinExistence type="predicted"/>
<evidence type="ECO:0000256" key="1">
    <source>
        <dbReference type="SAM" id="MobiDB-lite"/>
    </source>
</evidence>
<dbReference type="AlphaFoldDB" id="G4LVS0"/>
<reference evidence="3" key="1">
    <citation type="journal article" date="2012" name="PLoS Negl. Trop. Dis.">
        <title>A systematically improved high quality genome and transcriptome of the human blood fluke Schistosoma mansoni.</title>
        <authorList>
            <person name="Protasio A.V."/>
            <person name="Tsai I.J."/>
            <person name="Babbage A."/>
            <person name="Nichol S."/>
            <person name="Hunt M."/>
            <person name="Aslett M.A."/>
            <person name="De Silva N."/>
            <person name="Velarde G.S."/>
            <person name="Anderson T.J."/>
            <person name="Clark R.C."/>
            <person name="Davidson C."/>
            <person name="Dillon G.P."/>
            <person name="Holroyd N.E."/>
            <person name="LoVerde P.T."/>
            <person name="Lloyd C."/>
            <person name="McQuillan J."/>
            <person name="Oliveira G."/>
            <person name="Otto T.D."/>
            <person name="Parker-Manuel S.J."/>
            <person name="Quail M.A."/>
            <person name="Wilson R.A."/>
            <person name="Zerlotini A."/>
            <person name="Dunne D.W."/>
            <person name="Berriman M."/>
        </authorList>
    </citation>
    <scope>NUCLEOTIDE SEQUENCE [LARGE SCALE GENOMIC DNA]</scope>
    <source>
        <strain evidence="3">Puerto Rican</strain>
    </source>
</reference>
<dbReference type="Proteomes" id="UP000008854">
    <property type="component" value="Unassembled WGS sequence"/>
</dbReference>
<dbReference type="Pfam" id="PF08034">
    <property type="entry name" value="TES"/>
    <property type="match status" value="1"/>
</dbReference>
<organism evidence="3 4">
    <name type="scientific">Schistosoma mansoni</name>
    <name type="common">Blood fluke</name>
    <dbReference type="NCBI Taxonomy" id="6183"/>
    <lineage>
        <taxon>Eukaryota</taxon>
        <taxon>Metazoa</taxon>
        <taxon>Spiralia</taxon>
        <taxon>Lophotrochozoa</taxon>
        <taxon>Platyhelminthes</taxon>
        <taxon>Trematoda</taxon>
        <taxon>Digenea</taxon>
        <taxon>Strigeidida</taxon>
        <taxon>Schistosomatoidea</taxon>
        <taxon>Schistosomatidae</taxon>
        <taxon>Schistosoma</taxon>
    </lineage>
</organism>
<dbReference type="CTD" id="8345298"/>
<name>G4LVS0_SCHMA</name>
<dbReference type="KEGG" id="smm:Smp_077920"/>
<dbReference type="GeneID" id="8345298"/>
<dbReference type="OrthoDB" id="10471693at2759"/>
<feature type="compositionally biased region" description="Low complexity" evidence="1">
    <location>
        <begin position="205"/>
        <end position="215"/>
    </location>
</feature>
<feature type="region of interest" description="Disordered" evidence="1">
    <location>
        <begin position="174"/>
        <end position="215"/>
    </location>
</feature>
<evidence type="ECO:0000313" key="3">
    <source>
        <dbReference type="Proteomes" id="UP000008854"/>
    </source>
</evidence>
<dbReference type="InterPro" id="IPR012615">
    <property type="entry name" value="TES"/>
</dbReference>
<protein>
    <submittedName>
        <fullName evidence="4 5">Trematode Eggshell Synthesis domain containing protein</fullName>
    </submittedName>
</protein>
<dbReference type="WBParaSite" id="Smp_309250.1">
    <property type="protein sequence ID" value="Smp_309250.1"/>
    <property type="gene ID" value="Smp_309250"/>
</dbReference>
<evidence type="ECO:0000313" key="4">
    <source>
        <dbReference type="WBParaSite" id="Smp_309250.1"/>
    </source>
</evidence>
<sequence length="215" mass="24634">MKIITLLSFIFLPTILSNHIDESSDISNRRDSFATTMNSNRSAHKNEKNDEKHRSTFGGEFDLSWLSGGSNRRYAFKEEGEANAKGNFNRHGRGEYDSLSTRSSRFKVKGSYDKYGRRTFQYSKLKRGGKRKSYSKRFSFDNFNINGNVSYKRKSMGLGSNRENAKHVKIKFSFDSDSDGKSSKGITNSRSRSRRDAGEEENNSRRNSSLSFSEF</sequence>